<evidence type="ECO:0000256" key="7">
    <source>
        <dbReference type="ARBA" id="ARBA00049040"/>
    </source>
</evidence>
<evidence type="ECO:0000313" key="12">
    <source>
        <dbReference type="Proteomes" id="UP000751852"/>
    </source>
</evidence>
<evidence type="ECO:0000256" key="6">
    <source>
        <dbReference type="ARBA" id="ARBA00030947"/>
    </source>
</evidence>
<accession>A0ABS0T610</accession>
<proteinExistence type="inferred from homology"/>
<dbReference type="SUPFAM" id="SSF51735">
    <property type="entry name" value="NAD(P)-binding Rossmann-fold domains"/>
    <property type="match status" value="1"/>
</dbReference>
<evidence type="ECO:0000313" key="11">
    <source>
        <dbReference type="EMBL" id="MBI5974097.1"/>
    </source>
</evidence>
<dbReference type="GO" id="GO:0008720">
    <property type="term" value="F:D-lactate dehydrogenase (NAD+) activity"/>
    <property type="evidence" value="ECO:0007669"/>
    <property type="project" value="UniProtKB-EC"/>
</dbReference>
<dbReference type="SUPFAM" id="SSF52283">
    <property type="entry name" value="Formate/glycerate dehydrogenase catalytic domain-like"/>
    <property type="match status" value="1"/>
</dbReference>
<dbReference type="PROSITE" id="PS00065">
    <property type="entry name" value="D_2_HYDROXYACID_DH_1"/>
    <property type="match status" value="1"/>
</dbReference>
<dbReference type="EMBL" id="JABANU010000001">
    <property type="protein sequence ID" value="MBI5974097.1"/>
    <property type="molecule type" value="Genomic_DNA"/>
</dbReference>
<evidence type="ECO:0000256" key="4">
    <source>
        <dbReference type="ARBA" id="ARBA00023002"/>
    </source>
</evidence>
<evidence type="ECO:0000256" key="8">
    <source>
        <dbReference type="RuleBase" id="RU003719"/>
    </source>
</evidence>
<feature type="domain" description="D-isomer specific 2-hydroxyacid dehydrogenase NAD-binding" evidence="10">
    <location>
        <begin position="114"/>
        <end position="301"/>
    </location>
</feature>
<dbReference type="InterPro" id="IPR036291">
    <property type="entry name" value="NAD(P)-bd_dom_sf"/>
</dbReference>
<comment type="caution">
    <text evidence="11">The sequence shown here is derived from an EMBL/GenBank/DDBJ whole genome shotgun (WGS) entry which is preliminary data.</text>
</comment>
<dbReference type="Pfam" id="PF00389">
    <property type="entry name" value="2-Hacid_dh"/>
    <property type="match status" value="1"/>
</dbReference>
<dbReference type="PROSITE" id="PS00671">
    <property type="entry name" value="D_2_HYDROXYACID_DH_3"/>
    <property type="match status" value="1"/>
</dbReference>
<evidence type="ECO:0000256" key="2">
    <source>
        <dbReference type="ARBA" id="ARBA00012969"/>
    </source>
</evidence>
<comment type="catalytic activity">
    <reaction evidence="7">
        <text>(R)-lactate + NAD(+) = pyruvate + NADH + H(+)</text>
        <dbReference type="Rhea" id="RHEA:16369"/>
        <dbReference type="ChEBI" id="CHEBI:15361"/>
        <dbReference type="ChEBI" id="CHEBI:15378"/>
        <dbReference type="ChEBI" id="CHEBI:16004"/>
        <dbReference type="ChEBI" id="CHEBI:57540"/>
        <dbReference type="ChEBI" id="CHEBI:57945"/>
        <dbReference type="EC" id="1.1.1.28"/>
    </reaction>
</comment>
<dbReference type="InterPro" id="IPR029753">
    <property type="entry name" value="D-isomer_DH_CS"/>
</dbReference>
<dbReference type="RefSeq" id="WP_198616887.1">
    <property type="nucleotide sequence ID" value="NZ_JABANU010000001.1"/>
</dbReference>
<gene>
    <name evidence="11" type="ORF">HHH54_00630</name>
</gene>
<dbReference type="InterPro" id="IPR029752">
    <property type="entry name" value="D-isomer_DH_CS1"/>
</dbReference>
<reference evidence="11 12" key="1">
    <citation type="submission" date="2020-04" db="EMBL/GenBank/DDBJ databases">
        <title>Staphylococcus species from domestic dog.</title>
        <authorList>
            <person name="Paterson G.K."/>
        </authorList>
    </citation>
    <scope>NUCLEOTIDE SEQUENCE [LARGE SCALE GENOMIC DNA]</scope>
    <source>
        <strain evidence="11 12">H16/1A</strain>
    </source>
</reference>
<keyword evidence="12" id="KW-1185">Reference proteome</keyword>
<dbReference type="Gene3D" id="3.40.50.720">
    <property type="entry name" value="NAD(P)-binding Rossmann-like Domain"/>
    <property type="match status" value="2"/>
</dbReference>
<keyword evidence="5" id="KW-0520">NAD</keyword>
<dbReference type="PANTHER" id="PTHR43026">
    <property type="entry name" value="2-HYDROXYACID DEHYDROGENASE HOMOLOG 1-RELATED"/>
    <property type="match status" value="1"/>
</dbReference>
<dbReference type="InterPro" id="IPR006140">
    <property type="entry name" value="D-isomer_DH_NAD-bd"/>
</dbReference>
<dbReference type="Pfam" id="PF02826">
    <property type="entry name" value="2-Hacid_dh_C"/>
    <property type="match status" value="1"/>
</dbReference>
<dbReference type="InterPro" id="IPR006139">
    <property type="entry name" value="D-isomer_2_OHA_DH_cat_dom"/>
</dbReference>
<evidence type="ECO:0000259" key="9">
    <source>
        <dbReference type="Pfam" id="PF00389"/>
    </source>
</evidence>
<dbReference type="Proteomes" id="UP000751852">
    <property type="component" value="Unassembled WGS sequence"/>
</dbReference>
<protein>
    <recommendedName>
        <fullName evidence="3">D-lactate dehydrogenase</fullName>
        <ecNumber evidence="2">1.1.1.28</ecNumber>
    </recommendedName>
    <alternativeName>
        <fullName evidence="6">D-specific 2-hydroxyacid dehydrogenase</fullName>
    </alternativeName>
</protein>
<dbReference type="InterPro" id="IPR058205">
    <property type="entry name" value="D-LDH-like"/>
</dbReference>
<evidence type="ECO:0000256" key="5">
    <source>
        <dbReference type="ARBA" id="ARBA00023027"/>
    </source>
</evidence>
<sequence>MKRIKVFDVRFDEKKALDNWIENHKDEVEVELTEEPLGEAHFDTLDQIDGISTSQTTPFKEEYLKTLVDHGITHVAQRSAGFDMFDFNIANKLGLKVSNVPSYSPQSIAEFAVMRIMELVRRAAQIDRNVERHQFEWDLSVQGRTIESLKIGIIGTGRIGSRVAKILNGFGATVYAYDLNPNPDLNSIVTYVDSVDALVQDIDVLTLHIPGSPENHYFIDQKVFDKVKKGLLFVNTARGVVVDTQALIQALDNETVAAAALDTYENEGPYFKKDFTNKEITDETLKLLLQKDNVLVSPHVAFYTDEAVQNLIDIPLDDVLAYINNKPVDNIVNP</sequence>
<name>A0ABS0T610_9STAP</name>
<evidence type="ECO:0000256" key="3">
    <source>
        <dbReference type="ARBA" id="ARBA00014095"/>
    </source>
</evidence>
<dbReference type="EC" id="1.1.1.28" evidence="2"/>
<keyword evidence="4 8" id="KW-0560">Oxidoreductase</keyword>
<dbReference type="NCBIfam" id="NF006374">
    <property type="entry name" value="PRK08605.1"/>
    <property type="match status" value="1"/>
</dbReference>
<comment type="similarity">
    <text evidence="1 8">Belongs to the D-isomer specific 2-hydroxyacid dehydrogenase family.</text>
</comment>
<evidence type="ECO:0000256" key="1">
    <source>
        <dbReference type="ARBA" id="ARBA00005854"/>
    </source>
</evidence>
<feature type="domain" description="D-isomer specific 2-hydroxyacid dehydrogenase catalytic" evidence="9">
    <location>
        <begin position="22"/>
        <end position="333"/>
    </location>
</feature>
<dbReference type="PANTHER" id="PTHR43026:SF1">
    <property type="entry name" value="2-HYDROXYACID DEHYDROGENASE HOMOLOG 1-RELATED"/>
    <property type="match status" value="1"/>
</dbReference>
<evidence type="ECO:0000259" key="10">
    <source>
        <dbReference type="Pfam" id="PF02826"/>
    </source>
</evidence>
<organism evidence="11 12">
    <name type="scientific">Staphylococcus canis</name>
    <dbReference type="NCBI Taxonomy" id="2724942"/>
    <lineage>
        <taxon>Bacteria</taxon>
        <taxon>Bacillati</taxon>
        <taxon>Bacillota</taxon>
        <taxon>Bacilli</taxon>
        <taxon>Bacillales</taxon>
        <taxon>Staphylococcaceae</taxon>
        <taxon>Staphylococcus</taxon>
    </lineage>
</organism>